<keyword evidence="7" id="KW-0539">Nucleus</keyword>
<evidence type="ECO:0000259" key="11">
    <source>
        <dbReference type="PROSITE" id="PS50102"/>
    </source>
</evidence>
<keyword evidence="15" id="KW-1185">Reference proteome</keyword>
<evidence type="ECO:0000313" key="14">
    <source>
        <dbReference type="EMBL" id="VDM04261.1"/>
    </source>
</evidence>
<feature type="domain" description="RanBP2-type" evidence="13">
    <location>
        <begin position="263"/>
        <end position="292"/>
    </location>
</feature>
<evidence type="ECO:0000256" key="9">
    <source>
        <dbReference type="PROSITE-ProRule" id="PRU00322"/>
    </source>
</evidence>
<keyword evidence="2" id="KW-0479">Metal-binding</keyword>
<dbReference type="InterPro" id="IPR000504">
    <property type="entry name" value="RRM_dom"/>
</dbReference>
<gene>
    <name evidence="14" type="ORF">SSLN_LOCUS17875</name>
</gene>
<evidence type="ECO:0000256" key="2">
    <source>
        <dbReference type="ARBA" id="ARBA00022723"/>
    </source>
</evidence>
<dbReference type="Pfam" id="PF17780">
    <property type="entry name" value="OCRE"/>
    <property type="match status" value="1"/>
</dbReference>
<reference evidence="14 15" key="2">
    <citation type="submission" date="2018-11" db="EMBL/GenBank/DDBJ databases">
        <authorList>
            <consortium name="Pathogen Informatics"/>
        </authorList>
    </citation>
    <scope>NUCLEOTIDE SEQUENCE [LARGE SCALE GENOMIC DNA]</scope>
    <source>
        <strain evidence="14 15">NST_G2</strain>
    </source>
</reference>
<feature type="compositionally biased region" description="Basic and acidic residues" evidence="10">
    <location>
        <begin position="591"/>
        <end position="607"/>
    </location>
</feature>
<feature type="domain" description="RRM" evidence="11">
    <location>
        <begin position="151"/>
        <end position="229"/>
    </location>
</feature>
<dbReference type="InterPro" id="IPR035979">
    <property type="entry name" value="RBD_domain_sf"/>
</dbReference>
<dbReference type="Gene3D" id="3.30.70.330">
    <property type="match status" value="3"/>
</dbReference>
<dbReference type="PANTHER" id="PTHR13948">
    <property type="entry name" value="RNA-BINDING PROTEIN"/>
    <property type="match status" value="1"/>
</dbReference>
<evidence type="ECO:0000256" key="7">
    <source>
        <dbReference type="ARBA" id="ARBA00023242"/>
    </source>
</evidence>
<feature type="region of interest" description="Disordered" evidence="10">
    <location>
        <begin position="124"/>
        <end position="150"/>
    </location>
</feature>
<feature type="domain" description="RRM" evidence="11">
    <location>
        <begin position="41"/>
        <end position="121"/>
    </location>
</feature>
<dbReference type="Proteomes" id="UP000275846">
    <property type="component" value="Unassembled WGS sequence"/>
</dbReference>
<dbReference type="SMART" id="SM00443">
    <property type="entry name" value="G_patch"/>
    <property type="match status" value="1"/>
</dbReference>
<comment type="subcellular location">
    <subcellularLocation>
        <location evidence="1">Nucleus</location>
    </subcellularLocation>
</comment>
<dbReference type="GO" id="GO:0000398">
    <property type="term" value="P:mRNA splicing, via spliceosome"/>
    <property type="evidence" value="ECO:0007669"/>
    <property type="project" value="TreeGrafter"/>
</dbReference>
<feature type="region of interest" description="Disordered" evidence="10">
    <location>
        <begin position="662"/>
        <end position="701"/>
    </location>
</feature>
<evidence type="ECO:0000259" key="13">
    <source>
        <dbReference type="PROSITE" id="PS50199"/>
    </source>
</evidence>
<organism evidence="16">
    <name type="scientific">Schistocephalus solidus</name>
    <name type="common">Tapeworm</name>
    <dbReference type="NCBI Taxonomy" id="70667"/>
    <lineage>
        <taxon>Eukaryota</taxon>
        <taxon>Metazoa</taxon>
        <taxon>Spiralia</taxon>
        <taxon>Lophotrochozoa</taxon>
        <taxon>Platyhelminthes</taxon>
        <taxon>Cestoda</taxon>
        <taxon>Eucestoda</taxon>
        <taxon>Diphyllobothriidea</taxon>
        <taxon>Diphyllobothriidae</taxon>
        <taxon>Schistocephalus</taxon>
    </lineage>
</organism>
<keyword evidence="6 8" id="KW-0694">RNA-binding</keyword>
<protein>
    <submittedName>
        <fullName evidence="16">RNA-binding protein</fullName>
    </submittedName>
</protein>
<dbReference type="Pfam" id="PF00076">
    <property type="entry name" value="RRM_1"/>
    <property type="match status" value="2"/>
</dbReference>
<evidence type="ECO:0000313" key="15">
    <source>
        <dbReference type="Proteomes" id="UP000275846"/>
    </source>
</evidence>
<evidence type="ECO:0000256" key="4">
    <source>
        <dbReference type="ARBA" id="ARBA00022771"/>
    </source>
</evidence>
<accession>A0A183TN27</accession>
<evidence type="ECO:0000256" key="3">
    <source>
        <dbReference type="ARBA" id="ARBA00022737"/>
    </source>
</evidence>
<dbReference type="GO" id="GO:0005634">
    <property type="term" value="C:nucleus"/>
    <property type="evidence" value="ECO:0007669"/>
    <property type="project" value="UniProtKB-SubCell"/>
</dbReference>
<feature type="region of interest" description="Disordered" evidence="10">
    <location>
        <begin position="625"/>
        <end position="647"/>
    </location>
</feature>
<feature type="compositionally biased region" description="Polar residues" evidence="10">
    <location>
        <begin position="636"/>
        <end position="647"/>
    </location>
</feature>
<dbReference type="AlphaFoldDB" id="A0A183TN27"/>
<dbReference type="WBParaSite" id="SSLN_0001855001-mRNA-1">
    <property type="protein sequence ID" value="SSLN_0001855001-mRNA-1"/>
    <property type="gene ID" value="SSLN_0001855001"/>
</dbReference>
<dbReference type="PROSITE" id="PS01358">
    <property type="entry name" value="ZF_RANBP2_1"/>
    <property type="match status" value="1"/>
</dbReference>
<keyword evidence="3" id="KW-0677">Repeat</keyword>
<dbReference type="PANTHER" id="PTHR13948:SF3">
    <property type="entry name" value="FI21118P1"/>
    <property type="match status" value="1"/>
</dbReference>
<proteinExistence type="predicted"/>
<dbReference type="PROSITE" id="PS50199">
    <property type="entry name" value="ZF_RANBP2_2"/>
    <property type="match status" value="1"/>
</dbReference>
<dbReference type="InterPro" id="IPR041591">
    <property type="entry name" value="OCRE"/>
</dbReference>
<evidence type="ECO:0000256" key="1">
    <source>
        <dbReference type="ARBA" id="ARBA00004123"/>
    </source>
</evidence>
<evidence type="ECO:0000256" key="8">
    <source>
        <dbReference type="PROSITE-ProRule" id="PRU00176"/>
    </source>
</evidence>
<dbReference type="SMART" id="SM00360">
    <property type="entry name" value="RRM"/>
    <property type="match status" value="3"/>
</dbReference>
<dbReference type="SUPFAM" id="SSF90209">
    <property type="entry name" value="Ran binding protein zinc finger-like"/>
    <property type="match status" value="1"/>
</dbReference>
<evidence type="ECO:0000256" key="10">
    <source>
        <dbReference type="SAM" id="MobiDB-lite"/>
    </source>
</evidence>
<feature type="domain" description="RRM" evidence="11">
    <location>
        <begin position="312"/>
        <end position="396"/>
    </location>
</feature>
<dbReference type="Gene3D" id="4.10.1060.10">
    <property type="entry name" value="Zinc finger, RanBP2-type"/>
    <property type="match status" value="1"/>
</dbReference>
<feature type="region of interest" description="Disordered" evidence="10">
    <location>
        <begin position="584"/>
        <end position="608"/>
    </location>
</feature>
<dbReference type="Pfam" id="PF01585">
    <property type="entry name" value="G-patch"/>
    <property type="match status" value="1"/>
</dbReference>
<dbReference type="PROSITE" id="PS50174">
    <property type="entry name" value="G_PATCH"/>
    <property type="match status" value="1"/>
</dbReference>
<feature type="region of interest" description="Disordered" evidence="10">
    <location>
        <begin position="799"/>
        <end position="819"/>
    </location>
</feature>
<evidence type="ECO:0000256" key="5">
    <source>
        <dbReference type="ARBA" id="ARBA00022833"/>
    </source>
</evidence>
<feature type="domain" description="G-patch" evidence="12">
    <location>
        <begin position="863"/>
        <end position="909"/>
    </location>
</feature>
<evidence type="ECO:0000259" key="12">
    <source>
        <dbReference type="PROSITE" id="PS50174"/>
    </source>
</evidence>
<dbReference type="CDD" id="cd12313">
    <property type="entry name" value="RRM1_RRM2_RBM5_like"/>
    <property type="match status" value="1"/>
</dbReference>
<dbReference type="OrthoDB" id="29221at2759"/>
<sequence length="934" mass="103363">MDPYDGFRYHQRECEDDRAYMDNGMPRARSPFLRTMDTVTSTIILRGMSTSITERDLRYALEDERARYTDIRLVKDRKTGISKGMAFVDFCSPDDARRFMRDCHGELEIRGYSVKMNFSAPRDDREEERFQQPASFPSNSKFVGRSEPPSSTIMMRGLPSSLDERDVIDVLERDGVRYVDVRVIRDKNTGEGFGFIEFASVEEARQWMEIQKEVLRVRRNDLRLMFSSPRYPPEMGRNLEVPSTGRPVIPALSSRFGPPNDVSTGDWICSRCSSHNFRRRDQCYRCQLPRSQSQTVANSSDGSDLIGATPCNTLILRCLDALTTEDSIRQAFQDIADVKVRQCHVMRDDVTHVSRCFAFAELPNVADAYKVVDTIVREHQLFEIEGKAVAVSYAKNTFNTIMATLKAEGSYNAKLNASRSLSSELSSAATNAIDSHTVAKNAVAAGQYTNSMDGIAVAQAAIQQKQTEAQIASAIAKSIHQPGDIIQNAATVATFPLPTTPFNAATAATTIYPFPDTSKFLYDETIRFYYDPVTGLLYEPNTRYFFDRATQEYFYYEASRSTYIPAAQVAAMVNAAAVPQTPDTAAAVPKTTDEGEPVKKKEKERKEKAAKKVAKEMEKWAKRMNSQKEALATVGRNESTNNETSKTADTGYAILQATSSTLLNQPGTSAPGLVAHYGGEDSDESNHAEAENPQTQDNKELEAQVAAEESKLMDWSKLACLLCSRGFKDVETMQKHRSFSNLHIQNFNKLRAKYGLKPTSGAAPQSVSSVPQADQPSQSLTIESLMQMGAAVASNHAKTVASRQGAGSISPTLGGGRYRDRAKERREKFGLVPPAAAEVRSMSPPGPPVMIEPVPVAPQAADAPNVGSLLMQKMGWQAGQGLGKANQGRTQLVEAEFREAGVGLGIKTSKRQPPADNYKDNVKRAMFARYHELE</sequence>
<keyword evidence="4 9" id="KW-0863">Zinc-finger</keyword>
<dbReference type="InterPro" id="IPR000467">
    <property type="entry name" value="G_patch_dom"/>
</dbReference>
<dbReference type="SUPFAM" id="SSF54928">
    <property type="entry name" value="RNA-binding domain, RBD"/>
    <property type="match status" value="2"/>
</dbReference>
<dbReference type="InterPro" id="IPR001876">
    <property type="entry name" value="Znf_RanBP2"/>
</dbReference>
<dbReference type="CDD" id="cd16162">
    <property type="entry name" value="OCRE_RBM5_like"/>
    <property type="match status" value="1"/>
</dbReference>
<evidence type="ECO:0000256" key="6">
    <source>
        <dbReference type="ARBA" id="ARBA00022884"/>
    </source>
</evidence>
<name>A0A183TN27_SCHSO</name>
<dbReference type="SMART" id="SM00547">
    <property type="entry name" value="ZnF_RBZ"/>
    <property type="match status" value="1"/>
</dbReference>
<dbReference type="EMBL" id="UYSU01043255">
    <property type="protein sequence ID" value="VDM04261.1"/>
    <property type="molecule type" value="Genomic_DNA"/>
</dbReference>
<dbReference type="GO" id="GO:0003723">
    <property type="term" value="F:RNA binding"/>
    <property type="evidence" value="ECO:0007669"/>
    <property type="project" value="UniProtKB-UniRule"/>
</dbReference>
<dbReference type="PROSITE" id="PS50102">
    <property type="entry name" value="RRM"/>
    <property type="match status" value="3"/>
</dbReference>
<dbReference type="InterPro" id="IPR036443">
    <property type="entry name" value="Znf_RanBP2_sf"/>
</dbReference>
<dbReference type="STRING" id="70667.A0A183TN27"/>
<dbReference type="InterPro" id="IPR012677">
    <property type="entry name" value="Nucleotide-bd_a/b_plait_sf"/>
</dbReference>
<evidence type="ECO:0000313" key="16">
    <source>
        <dbReference type="WBParaSite" id="SSLN_0001855001-mRNA-1"/>
    </source>
</evidence>
<feature type="compositionally biased region" description="Polar residues" evidence="10">
    <location>
        <begin position="132"/>
        <end position="141"/>
    </location>
</feature>
<reference evidence="16" key="1">
    <citation type="submission" date="2016-06" db="UniProtKB">
        <authorList>
            <consortium name="WormBaseParasite"/>
        </authorList>
    </citation>
    <scope>IDENTIFICATION</scope>
</reference>
<feature type="compositionally biased region" description="Polar residues" evidence="10">
    <location>
        <begin position="801"/>
        <end position="811"/>
    </location>
</feature>
<dbReference type="GO" id="GO:0008270">
    <property type="term" value="F:zinc ion binding"/>
    <property type="evidence" value="ECO:0007669"/>
    <property type="project" value="UniProtKB-KW"/>
</dbReference>
<keyword evidence="5" id="KW-0862">Zinc</keyword>